<evidence type="ECO:0000313" key="1">
    <source>
        <dbReference type="Ensembl" id="ENSORLP00020034373.1"/>
    </source>
</evidence>
<dbReference type="AlphaFoldDB" id="A0A3P9MN47"/>
<sequence length="98" mass="11109">RSPCSDLDVPLEVTLTRNCLENGRVETSTVSAGEQPRFLGRMSFQSLPQGQLAGTLFLLWSFCHLRHPYLLVNEHHVTSMEPQPHHHMPHLPQLTSLT</sequence>
<dbReference type="Ensembl" id="ENSORLT00020035341.1">
    <property type="protein sequence ID" value="ENSORLP00020034373.1"/>
    <property type="gene ID" value="ENSORLG00020020825.1"/>
</dbReference>
<reference key="1">
    <citation type="journal article" date="2007" name="Nature">
        <title>The medaka draft genome and insights into vertebrate genome evolution.</title>
        <authorList>
            <person name="Kasahara M."/>
            <person name="Naruse K."/>
            <person name="Sasaki S."/>
            <person name="Nakatani Y."/>
            <person name="Qu W."/>
            <person name="Ahsan B."/>
            <person name="Yamada T."/>
            <person name="Nagayasu Y."/>
            <person name="Doi K."/>
            <person name="Kasai Y."/>
            <person name="Jindo T."/>
            <person name="Kobayashi D."/>
            <person name="Shimada A."/>
            <person name="Toyoda A."/>
            <person name="Kuroki Y."/>
            <person name="Fujiyama A."/>
            <person name="Sasaki T."/>
            <person name="Shimizu A."/>
            <person name="Asakawa S."/>
            <person name="Shimizu N."/>
            <person name="Hashimoto S."/>
            <person name="Yang J."/>
            <person name="Lee Y."/>
            <person name="Matsushima K."/>
            <person name="Sugano S."/>
            <person name="Sakaizumi M."/>
            <person name="Narita T."/>
            <person name="Ohishi K."/>
            <person name="Haga S."/>
            <person name="Ohta F."/>
            <person name="Nomoto H."/>
            <person name="Nogata K."/>
            <person name="Morishita T."/>
            <person name="Endo T."/>
            <person name="Shin-I T."/>
            <person name="Takeda H."/>
            <person name="Morishita S."/>
            <person name="Kohara Y."/>
        </authorList>
    </citation>
    <scope>NUCLEOTIDE SEQUENCE [LARGE SCALE GENOMIC DNA]</scope>
    <source>
        <strain>Hd-rR</strain>
    </source>
</reference>
<name>A0A3P9MN47_ORYLA</name>
<evidence type="ECO:0000313" key="2">
    <source>
        <dbReference type="Proteomes" id="UP000265180"/>
    </source>
</evidence>
<protein>
    <submittedName>
        <fullName evidence="1">Uncharacterized protein</fullName>
    </submittedName>
</protein>
<accession>A0A3P9MN47</accession>
<reference evidence="1" key="4">
    <citation type="submission" date="2025-09" db="UniProtKB">
        <authorList>
            <consortium name="Ensembl"/>
        </authorList>
    </citation>
    <scope>IDENTIFICATION</scope>
    <source>
        <strain evidence="1">HNI</strain>
    </source>
</reference>
<dbReference type="Proteomes" id="UP000265180">
    <property type="component" value="Chromosome 3"/>
</dbReference>
<reference evidence="1 2" key="2">
    <citation type="submission" date="2017-04" db="EMBL/GenBank/DDBJ databases">
        <title>CpG methylation of centromeres and impact of large insertions on vertebrate speciation.</title>
        <authorList>
            <person name="Ichikawa K."/>
            <person name="Yoshimura J."/>
            <person name="Morishita S."/>
        </authorList>
    </citation>
    <scope>NUCLEOTIDE SEQUENCE</scope>
    <source>
        <strain evidence="1 2">HNI</strain>
    </source>
</reference>
<organism evidence="1 2">
    <name type="scientific">Oryzias latipes</name>
    <name type="common">Japanese rice fish</name>
    <name type="synonym">Japanese killifish</name>
    <dbReference type="NCBI Taxonomy" id="8090"/>
    <lineage>
        <taxon>Eukaryota</taxon>
        <taxon>Metazoa</taxon>
        <taxon>Chordata</taxon>
        <taxon>Craniata</taxon>
        <taxon>Vertebrata</taxon>
        <taxon>Euteleostomi</taxon>
        <taxon>Actinopterygii</taxon>
        <taxon>Neopterygii</taxon>
        <taxon>Teleostei</taxon>
        <taxon>Neoteleostei</taxon>
        <taxon>Acanthomorphata</taxon>
        <taxon>Ovalentaria</taxon>
        <taxon>Atherinomorphae</taxon>
        <taxon>Beloniformes</taxon>
        <taxon>Adrianichthyidae</taxon>
        <taxon>Oryziinae</taxon>
        <taxon>Oryzias</taxon>
    </lineage>
</organism>
<reference evidence="1" key="3">
    <citation type="submission" date="2025-08" db="UniProtKB">
        <authorList>
            <consortium name="Ensembl"/>
        </authorList>
    </citation>
    <scope>IDENTIFICATION</scope>
    <source>
        <strain evidence="1">HNI</strain>
    </source>
</reference>
<proteinExistence type="predicted"/>